<gene>
    <name evidence="1" type="ORF">TKK_010584</name>
</gene>
<evidence type="ECO:0000313" key="1">
    <source>
        <dbReference type="EMBL" id="KAL3395314.1"/>
    </source>
</evidence>
<reference evidence="1 2" key="1">
    <citation type="journal article" date="2024" name="bioRxiv">
        <title>A reference genome for Trichogramma kaykai: A tiny desert-dwelling parasitoid wasp with competing sex-ratio distorters.</title>
        <authorList>
            <person name="Culotta J."/>
            <person name="Lindsey A.R."/>
        </authorList>
    </citation>
    <scope>NUCLEOTIDE SEQUENCE [LARGE SCALE GENOMIC DNA]</scope>
    <source>
        <strain evidence="1 2">KSX58</strain>
    </source>
</reference>
<organism evidence="1 2">
    <name type="scientific">Trichogramma kaykai</name>
    <dbReference type="NCBI Taxonomy" id="54128"/>
    <lineage>
        <taxon>Eukaryota</taxon>
        <taxon>Metazoa</taxon>
        <taxon>Ecdysozoa</taxon>
        <taxon>Arthropoda</taxon>
        <taxon>Hexapoda</taxon>
        <taxon>Insecta</taxon>
        <taxon>Pterygota</taxon>
        <taxon>Neoptera</taxon>
        <taxon>Endopterygota</taxon>
        <taxon>Hymenoptera</taxon>
        <taxon>Apocrita</taxon>
        <taxon>Proctotrupomorpha</taxon>
        <taxon>Chalcidoidea</taxon>
        <taxon>Trichogrammatidae</taxon>
        <taxon>Trichogramma</taxon>
    </lineage>
</organism>
<dbReference type="AlphaFoldDB" id="A0ABD2WR51"/>
<accession>A0ABD2WR51</accession>
<dbReference type="EMBL" id="JBJJXI010000083">
    <property type="protein sequence ID" value="KAL3395314.1"/>
    <property type="molecule type" value="Genomic_DNA"/>
</dbReference>
<sequence length="238" mass="26954">MGGRFCREHRCTNPGGECVIKNFGDPYEISLQEIDQKLAICEVRNEQTTKKLREIILKNRDVFYKKPGRLRNFEYELKLKDDKPFFVKPYPVPLNYKEKIPSIATNTVTHEVAIQAQGPPELAQNAVCVRSIPQIPREPQGVIATAKARSIAKGCRNKKMPKVRACQTAPPGQRHVAIQVKTEELFPLMVQQTCPSPIGSSDDNELAYILPEDRIKPGVGVKSAKFRQQLAQEFIEVW</sequence>
<dbReference type="Proteomes" id="UP001627154">
    <property type="component" value="Unassembled WGS sequence"/>
</dbReference>
<proteinExistence type="predicted"/>
<evidence type="ECO:0000313" key="2">
    <source>
        <dbReference type="Proteomes" id="UP001627154"/>
    </source>
</evidence>
<name>A0ABD2WR51_9HYME</name>
<protein>
    <submittedName>
        <fullName evidence="1">Uncharacterized protein</fullName>
    </submittedName>
</protein>
<keyword evidence="2" id="KW-1185">Reference proteome</keyword>
<comment type="caution">
    <text evidence="1">The sequence shown here is derived from an EMBL/GenBank/DDBJ whole genome shotgun (WGS) entry which is preliminary data.</text>
</comment>